<evidence type="ECO:0000256" key="1">
    <source>
        <dbReference type="ARBA" id="ARBA00023015"/>
    </source>
</evidence>
<keyword evidence="1" id="KW-0805">Transcription regulation</keyword>
<dbReference type="SMART" id="SM00342">
    <property type="entry name" value="HTH_ARAC"/>
    <property type="match status" value="1"/>
</dbReference>
<evidence type="ECO:0000313" key="6">
    <source>
        <dbReference type="Proteomes" id="UP001153387"/>
    </source>
</evidence>
<dbReference type="Gene3D" id="1.10.10.60">
    <property type="entry name" value="Homeodomain-like"/>
    <property type="match status" value="2"/>
</dbReference>
<dbReference type="Pfam" id="PF12833">
    <property type="entry name" value="HTH_18"/>
    <property type="match status" value="1"/>
</dbReference>
<evidence type="ECO:0000256" key="3">
    <source>
        <dbReference type="ARBA" id="ARBA00023163"/>
    </source>
</evidence>
<dbReference type="InterPro" id="IPR020449">
    <property type="entry name" value="Tscrpt_reg_AraC-type_HTH"/>
</dbReference>
<dbReference type="PRINTS" id="PR00032">
    <property type="entry name" value="HTHARAC"/>
</dbReference>
<dbReference type="PANTHER" id="PTHR43280:SF2">
    <property type="entry name" value="HTH-TYPE TRANSCRIPTIONAL REGULATOR EXSA"/>
    <property type="match status" value="1"/>
</dbReference>
<gene>
    <name evidence="5" type="ORF">OMP38_04430</name>
</gene>
<sequence>MERSYAEPITLEELSRICSFTPSYIIRLFKEAFGSTPIQYLQELRLNAAICYLETTDLPIQEIAEMTGFSNLHYFSRLFKAKLGDSPSAWRKKWLVRMPGSG</sequence>
<evidence type="ECO:0000313" key="5">
    <source>
        <dbReference type="EMBL" id="MDG0790181.1"/>
    </source>
</evidence>
<organism evidence="5 6">
    <name type="scientific">Cohnella ginsengisoli</name>
    <dbReference type="NCBI Taxonomy" id="425004"/>
    <lineage>
        <taxon>Bacteria</taxon>
        <taxon>Bacillati</taxon>
        <taxon>Bacillota</taxon>
        <taxon>Bacilli</taxon>
        <taxon>Bacillales</taxon>
        <taxon>Paenibacillaceae</taxon>
        <taxon>Cohnella</taxon>
    </lineage>
</organism>
<feature type="domain" description="HTH araC/xylS-type" evidence="4">
    <location>
        <begin position="1"/>
        <end position="93"/>
    </location>
</feature>
<dbReference type="AlphaFoldDB" id="A0A9X4KDT3"/>
<dbReference type="GO" id="GO:0003700">
    <property type="term" value="F:DNA-binding transcription factor activity"/>
    <property type="evidence" value="ECO:0007669"/>
    <property type="project" value="InterPro"/>
</dbReference>
<dbReference type="Proteomes" id="UP001153387">
    <property type="component" value="Unassembled WGS sequence"/>
</dbReference>
<dbReference type="PROSITE" id="PS00041">
    <property type="entry name" value="HTH_ARAC_FAMILY_1"/>
    <property type="match status" value="1"/>
</dbReference>
<dbReference type="GO" id="GO:0043565">
    <property type="term" value="F:sequence-specific DNA binding"/>
    <property type="evidence" value="ECO:0007669"/>
    <property type="project" value="InterPro"/>
</dbReference>
<evidence type="ECO:0000259" key="4">
    <source>
        <dbReference type="PROSITE" id="PS01124"/>
    </source>
</evidence>
<evidence type="ECO:0000256" key="2">
    <source>
        <dbReference type="ARBA" id="ARBA00023125"/>
    </source>
</evidence>
<dbReference type="EMBL" id="JAPDHZ010000002">
    <property type="protein sequence ID" value="MDG0790181.1"/>
    <property type="molecule type" value="Genomic_DNA"/>
</dbReference>
<keyword evidence="3" id="KW-0804">Transcription</keyword>
<name>A0A9X4KDT3_9BACL</name>
<proteinExistence type="predicted"/>
<dbReference type="InterPro" id="IPR018062">
    <property type="entry name" value="HTH_AraC-typ_CS"/>
</dbReference>
<keyword evidence="6" id="KW-1185">Reference proteome</keyword>
<dbReference type="PROSITE" id="PS01124">
    <property type="entry name" value="HTH_ARAC_FAMILY_2"/>
    <property type="match status" value="1"/>
</dbReference>
<reference evidence="5 6" key="1">
    <citation type="submission" date="2022-10" db="EMBL/GenBank/DDBJ databases">
        <title>Comparative genomic analysis of Cohnella hashimotonis sp. nov., isolated from the International Space Station.</title>
        <authorList>
            <person name="Simpson A."/>
            <person name="Venkateswaran K."/>
        </authorList>
    </citation>
    <scope>NUCLEOTIDE SEQUENCE [LARGE SCALE GENOMIC DNA]</scope>
    <source>
        <strain evidence="5 6">DSM 18997</strain>
    </source>
</reference>
<dbReference type="PANTHER" id="PTHR43280">
    <property type="entry name" value="ARAC-FAMILY TRANSCRIPTIONAL REGULATOR"/>
    <property type="match status" value="1"/>
</dbReference>
<keyword evidence="2" id="KW-0238">DNA-binding</keyword>
<dbReference type="SUPFAM" id="SSF46689">
    <property type="entry name" value="Homeodomain-like"/>
    <property type="match status" value="2"/>
</dbReference>
<accession>A0A9X4KDT3</accession>
<dbReference type="RefSeq" id="WP_277564043.1">
    <property type="nucleotide sequence ID" value="NZ_JAPDHZ010000002.1"/>
</dbReference>
<comment type="caution">
    <text evidence="5">The sequence shown here is derived from an EMBL/GenBank/DDBJ whole genome shotgun (WGS) entry which is preliminary data.</text>
</comment>
<dbReference type="InterPro" id="IPR018060">
    <property type="entry name" value="HTH_AraC"/>
</dbReference>
<protein>
    <submittedName>
        <fullName evidence="5">AraC family transcriptional regulator</fullName>
    </submittedName>
</protein>
<dbReference type="InterPro" id="IPR009057">
    <property type="entry name" value="Homeodomain-like_sf"/>
</dbReference>